<feature type="coiled-coil region" evidence="1">
    <location>
        <begin position="416"/>
        <end position="443"/>
    </location>
</feature>
<accession>A0A0W8DE04</accession>
<feature type="coiled-coil region" evidence="1">
    <location>
        <begin position="158"/>
        <end position="293"/>
    </location>
</feature>
<dbReference type="EMBL" id="LNFP01000297">
    <property type="protein sequence ID" value="KUF94428.1"/>
    <property type="molecule type" value="Genomic_DNA"/>
</dbReference>
<name>A0A0W8DE04_PHYNI</name>
<dbReference type="Proteomes" id="UP000054636">
    <property type="component" value="Unassembled WGS sequence"/>
</dbReference>
<sequence>MDRYSLYQMGMPKDLVDRLYRALYVYTNGFHNIINEIAAHCPPRFEKHVSSNAWLTFLLLLEQCENGKYEMAMLKFKQAAENTQKQLQDGFQQEKQHLNAQLHITESALKEETARGNEKSELILKLVTETTESNLKMAEQQHQVAAQAEQVRLLKLEVLVHEDEEKKLNESLDDARRDYEVANSERLNALSERYALDEEIRKLSIQLERVEAEKANYAKRMHETLFMNQALRANNDQLKQDLVVLGMEKDKVIVEKQGLQEQVEKMQEEINRLQELKAQVDKELVENQRMQSHLEARLQTMKEQFDIEVENSAKTQQEIVRLAAQIDEGRVQIGVLEAKCNLLTAEKQNTGMRAQDKLRIERLLNQKMELEAIVEANKADKKKDEEQIWTLRTSLEALDNELQHNKRVYSAGQQAFLHSERTCEQLRLQNQELEKNYEKTKKKYVTRSLIDLKL</sequence>
<comment type="caution">
    <text evidence="2">The sequence shown here is derived from an EMBL/GenBank/DDBJ whole genome shotgun (WGS) entry which is preliminary data.</text>
</comment>
<gene>
    <name evidence="2" type="ORF">AM588_10006997</name>
</gene>
<evidence type="ECO:0000256" key="1">
    <source>
        <dbReference type="SAM" id="Coils"/>
    </source>
</evidence>
<evidence type="ECO:0000313" key="2">
    <source>
        <dbReference type="EMBL" id="KUF94428.1"/>
    </source>
</evidence>
<keyword evidence="1" id="KW-0175">Coiled coil</keyword>
<proteinExistence type="predicted"/>
<dbReference type="AlphaFoldDB" id="A0A0W8DE04"/>
<organism evidence="2 3">
    <name type="scientific">Phytophthora nicotianae</name>
    <name type="common">Potato buckeye rot agent</name>
    <name type="synonym">Phytophthora parasitica</name>
    <dbReference type="NCBI Taxonomy" id="4792"/>
    <lineage>
        <taxon>Eukaryota</taxon>
        <taxon>Sar</taxon>
        <taxon>Stramenopiles</taxon>
        <taxon>Oomycota</taxon>
        <taxon>Peronosporomycetes</taxon>
        <taxon>Peronosporales</taxon>
        <taxon>Peronosporaceae</taxon>
        <taxon>Phytophthora</taxon>
    </lineage>
</organism>
<protein>
    <submittedName>
        <fullName evidence="2">Uncharacterized protein</fullName>
    </submittedName>
</protein>
<reference evidence="2 3" key="1">
    <citation type="submission" date="2015-11" db="EMBL/GenBank/DDBJ databases">
        <title>Genomes and virulence difference between two physiological races of Phytophthora nicotianae.</title>
        <authorList>
            <person name="Liu H."/>
            <person name="Ma X."/>
            <person name="Yu H."/>
            <person name="Fang D."/>
            <person name="Li Y."/>
            <person name="Wang X."/>
            <person name="Wang W."/>
            <person name="Dong Y."/>
            <person name="Xiao B."/>
        </authorList>
    </citation>
    <scope>NUCLEOTIDE SEQUENCE [LARGE SCALE GENOMIC DNA]</scope>
    <source>
        <strain evidence="3">race 1</strain>
    </source>
</reference>
<feature type="coiled-coil region" evidence="1">
    <location>
        <begin position="353"/>
        <end position="380"/>
    </location>
</feature>
<evidence type="ECO:0000313" key="3">
    <source>
        <dbReference type="Proteomes" id="UP000054636"/>
    </source>
</evidence>